<dbReference type="GO" id="GO:0008233">
    <property type="term" value="F:peptidase activity"/>
    <property type="evidence" value="ECO:0007669"/>
    <property type="project" value="UniProtKB-KW"/>
</dbReference>
<protein>
    <recommendedName>
        <fullName evidence="4">Peptidase M20 dimerisation domain-containing protein</fullName>
    </recommendedName>
</protein>
<dbReference type="Gene3D" id="3.40.630.10">
    <property type="entry name" value="Zn peptidases"/>
    <property type="match status" value="1"/>
</dbReference>
<evidence type="ECO:0000313" key="6">
    <source>
        <dbReference type="Proteomes" id="UP000000417"/>
    </source>
</evidence>
<dbReference type="EMBL" id="AP006840">
    <property type="protein sequence ID" value="BAD40255.1"/>
    <property type="molecule type" value="Genomic_DNA"/>
</dbReference>
<dbReference type="Gene3D" id="3.30.70.360">
    <property type="match status" value="1"/>
</dbReference>
<dbReference type="NCBIfam" id="NF006053">
    <property type="entry name" value="PRK08201.1"/>
    <property type="match status" value="1"/>
</dbReference>
<name>Q67PY8_SYMTH</name>
<dbReference type="eggNOG" id="COG0624">
    <property type="taxonomic scope" value="Bacteria"/>
</dbReference>
<dbReference type="SUPFAM" id="SSF53187">
    <property type="entry name" value="Zn-dependent exopeptidases"/>
    <property type="match status" value="1"/>
</dbReference>
<sequence>MGYLEEHQSRFLNEFLSLLRIPSISTDPAAAGAVRQAAEWVAERLRQAGMDGVRILETGGHPAVYGQWCGAPGRPTVLIYGHFDVQPVDPLHLWTHPPFEPAVVDGRVYARGATDMKGNLLLPIVACEALLRTEGQLPVNVKFLLEGEEEIGSPNLGPLLEAHRDLLACDLMVSADGGCGTPERPEVWLGPRGLVGLQINVRTADRDLHSGNGGLAPNAIHALVRLLDSMRDSAGRITVEGFYDSVRPLSDTDRAEIAAAAYPPAEYQSQTGVRGFFGEPEFTPFERASARPTLEVNGIWGGFTGEGIKTVIPCEAHAKITCRLVPDQRPAEIREKLLAHIRRHAPAYAEVTVDSLPGEADPYLIPADHPAQQALVRVLTAVTGRRPAVTRGFGTVPVMGMVKRILGVETISLGTGQADERAHAPDEFYRLDSFARGQRAYVLLLHELGEALPRTDDIK</sequence>
<keyword evidence="3" id="KW-0378">Hydrolase</keyword>
<dbReference type="KEGG" id="sth:STH1270"/>
<reference evidence="5 6" key="1">
    <citation type="journal article" date="2004" name="Nucleic Acids Res.">
        <title>Genome sequence of Symbiobacterium thermophilum, an uncultivable bacterium that depends on microbial commensalism.</title>
        <authorList>
            <person name="Ueda K."/>
            <person name="Yamashita A."/>
            <person name="Ishikawa J."/>
            <person name="Shimada M."/>
            <person name="Watsuji T."/>
            <person name="Morimura K."/>
            <person name="Ikeda H."/>
            <person name="Hattori M."/>
            <person name="Beppu T."/>
        </authorList>
    </citation>
    <scope>NUCLEOTIDE SEQUENCE [LARGE SCALE GENOMIC DNA]</scope>
    <source>
        <strain evidence="6">T / IAM 14863</strain>
    </source>
</reference>
<dbReference type="GO" id="GO:0006508">
    <property type="term" value="P:proteolysis"/>
    <property type="evidence" value="ECO:0007669"/>
    <property type="project" value="UniProtKB-KW"/>
</dbReference>
<evidence type="ECO:0000313" key="5">
    <source>
        <dbReference type="EMBL" id="BAD40255.1"/>
    </source>
</evidence>
<proteinExistence type="predicted"/>
<dbReference type="HOGENOM" id="CLU_029469_2_1_9"/>
<dbReference type="GO" id="GO:0046872">
    <property type="term" value="F:metal ion binding"/>
    <property type="evidence" value="ECO:0007669"/>
    <property type="project" value="UniProtKB-KW"/>
</dbReference>
<accession>Q67PY8</accession>
<keyword evidence="2" id="KW-0479">Metal-binding</keyword>
<evidence type="ECO:0000256" key="3">
    <source>
        <dbReference type="ARBA" id="ARBA00022801"/>
    </source>
</evidence>
<dbReference type="InterPro" id="IPR051458">
    <property type="entry name" value="Cyt/Met_Dipeptidase"/>
</dbReference>
<dbReference type="NCBIfam" id="NF006579">
    <property type="entry name" value="PRK09104.1"/>
    <property type="match status" value="1"/>
</dbReference>
<keyword evidence="1" id="KW-0645">Protease</keyword>
<dbReference type="Pfam" id="PF01546">
    <property type="entry name" value="Peptidase_M20"/>
    <property type="match status" value="1"/>
</dbReference>
<evidence type="ECO:0000259" key="4">
    <source>
        <dbReference type="Pfam" id="PF07687"/>
    </source>
</evidence>
<dbReference type="AlphaFoldDB" id="Q67PY8"/>
<dbReference type="Proteomes" id="UP000000417">
    <property type="component" value="Chromosome"/>
</dbReference>
<dbReference type="InterPro" id="IPR002933">
    <property type="entry name" value="Peptidase_M20"/>
</dbReference>
<organism evidence="5 6">
    <name type="scientific">Symbiobacterium thermophilum (strain DSM 24528 / JCM 14929 / IAM 14863 / T)</name>
    <dbReference type="NCBI Taxonomy" id="292459"/>
    <lineage>
        <taxon>Bacteria</taxon>
        <taxon>Bacillati</taxon>
        <taxon>Bacillota</taxon>
        <taxon>Clostridia</taxon>
        <taxon>Eubacteriales</taxon>
        <taxon>Symbiobacteriaceae</taxon>
        <taxon>Symbiobacterium</taxon>
    </lineage>
</organism>
<dbReference type="PANTHER" id="PTHR43270:SF12">
    <property type="entry name" value="SUCCINYL-DIAMINOPIMELATE DESUCCINYLASE"/>
    <property type="match status" value="1"/>
</dbReference>
<evidence type="ECO:0000256" key="2">
    <source>
        <dbReference type="ARBA" id="ARBA00022723"/>
    </source>
</evidence>
<dbReference type="STRING" id="292459.STH1270"/>
<dbReference type="Pfam" id="PF07687">
    <property type="entry name" value="M20_dimer"/>
    <property type="match status" value="1"/>
</dbReference>
<evidence type="ECO:0000256" key="1">
    <source>
        <dbReference type="ARBA" id="ARBA00022670"/>
    </source>
</evidence>
<feature type="domain" description="Peptidase M20 dimerisation" evidence="4">
    <location>
        <begin position="192"/>
        <end position="348"/>
    </location>
</feature>
<dbReference type="InterPro" id="IPR011650">
    <property type="entry name" value="Peptidase_M20_dimer"/>
</dbReference>
<gene>
    <name evidence="5" type="ordered locus">STH1270</name>
</gene>
<dbReference type="PANTHER" id="PTHR43270">
    <property type="entry name" value="BETA-ALA-HIS DIPEPTIDASE"/>
    <property type="match status" value="1"/>
</dbReference>
<keyword evidence="6" id="KW-1185">Reference proteome</keyword>